<gene>
    <name evidence="1" type="ORF">CVT24_000577</name>
</gene>
<dbReference type="EMBL" id="NHTK01001277">
    <property type="protein sequence ID" value="PPR01043.1"/>
    <property type="molecule type" value="Genomic_DNA"/>
</dbReference>
<evidence type="ECO:0008006" key="3">
    <source>
        <dbReference type="Google" id="ProtNLM"/>
    </source>
</evidence>
<evidence type="ECO:0000313" key="2">
    <source>
        <dbReference type="Proteomes" id="UP000284842"/>
    </source>
</evidence>
<proteinExistence type="predicted"/>
<reference evidence="1 2" key="1">
    <citation type="journal article" date="2018" name="Evol. Lett.">
        <title>Horizontal gene cluster transfer increased hallucinogenic mushroom diversity.</title>
        <authorList>
            <person name="Reynolds H.T."/>
            <person name="Vijayakumar V."/>
            <person name="Gluck-Thaler E."/>
            <person name="Korotkin H.B."/>
            <person name="Matheny P.B."/>
            <person name="Slot J.C."/>
        </authorList>
    </citation>
    <scope>NUCLEOTIDE SEQUENCE [LARGE SCALE GENOMIC DNA]</scope>
    <source>
        <strain evidence="1 2">2629</strain>
    </source>
</reference>
<keyword evidence="2" id="KW-1185">Reference proteome</keyword>
<organism evidence="1 2">
    <name type="scientific">Panaeolus cyanescens</name>
    <dbReference type="NCBI Taxonomy" id="181874"/>
    <lineage>
        <taxon>Eukaryota</taxon>
        <taxon>Fungi</taxon>
        <taxon>Dikarya</taxon>
        <taxon>Basidiomycota</taxon>
        <taxon>Agaricomycotina</taxon>
        <taxon>Agaricomycetes</taxon>
        <taxon>Agaricomycetidae</taxon>
        <taxon>Agaricales</taxon>
        <taxon>Agaricineae</taxon>
        <taxon>Galeropsidaceae</taxon>
        <taxon>Panaeolus</taxon>
    </lineage>
</organism>
<dbReference type="OrthoDB" id="2745718at2759"/>
<sequence length="483" mass="54314">MSGLGLTASHNTLTHVEILQKLRERRRRWDTLDHKTFITLQIDSSCQAYELVGGVFGQTDGTNITFCWLPSSTSKGRRIDHQSPIPLRDFAMDPSQDLLVILEQNSIYYNSDEGNVVVLHLRTMSTNLPHEKATRTPKIEFNIPPDNAPAGNGIVGAALYIMRHLLSINLRIGSWTESRCRVLIFNWITGSLVYDSDQFPLYHDFEDFEILDDDLFIMSSHDGCGSLHLYTFDSDGYAKQIPPTQLCAFKLPTLSKNSSLVTSVINHDPCVAFPSASDDQPFRPRLNDGLLVFSLTYHIGHDEECNQCTGSTADYTLIVPSGFLFRCVAEKMAQIRDSQAVEPQPLGRVYEWDEWGPSASRLLHPCVPKGWLRFLSGQQVAVSSSNGNAVDQALQILDFSRHPDSRTLTDDTTILYVGRDVPTEIVDPSPFEEDVMTHLPYHRIIKSSLAPCQLYMMDEQRIIGVTLSDDLNGSRTVLHVYTF</sequence>
<name>A0A409YDE5_9AGAR</name>
<evidence type="ECO:0000313" key="1">
    <source>
        <dbReference type="EMBL" id="PPR01043.1"/>
    </source>
</evidence>
<accession>A0A409YDE5</accession>
<dbReference type="STRING" id="181874.A0A409YDE5"/>
<dbReference type="Proteomes" id="UP000284842">
    <property type="component" value="Unassembled WGS sequence"/>
</dbReference>
<protein>
    <recommendedName>
        <fullName evidence="3">Cleavage/polyadenylation specificity factor A subunit N-terminal domain-containing protein</fullName>
    </recommendedName>
</protein>
<dbReference type="AlphaFoldDB" id="A0A409YDE5"/>
<comment type="caution">
    <text evidence="1">The sequence shown here is derived from an EMBL/GenBank/DDBJ whole genome shotgun (WGS) entry which is preliminary data.</text>
</comment>
<dbReference type="InParanoid" id="A0A409YDE5"/>